<reference evidence="1 2" key="1">
    <citation type="submission" date="2018-06" db="EMBL/GenBank/DDBJ databases">
        <title>Genomic Encyclopedia of Type Strains, Phase IV (KMG-IV): sequencing the most valuable type-strain genomes for metagenomic binning, comparative biology and taxonomic classification.</title>
        <authorList>
            <person name="Goeker M."/>
        </authorList>
    </citation>
    <scope>NUCLEOTIDE SEQUENCE [LARGE SCALE GENOMIC DNA]</scope>
    <source>
        <strain evidence="1 2">DSM 25532</strain>
    </source>
</reference>
<protein>
    <recommendedName>
        <fullName evidence="3">SnoaL-like domain-containing protein</fullName>
    </recommendedName>
</protein>
<dbReference type="InterPro" id="IPR032710">
    <property type="entry name" value="NTF2-like_dom_sf"/>
</dbReference>
<sequence>MHGADTKSTAESNKAIIQASFDRWRAGTGGPFELLAETADWTITGNSVVARKYPTRAEFMDIVIKPFNARMTKPLVPTMRSLYSDGDTVIALFDAEALCLDGKPYRNTYAWFMKMQDGKMVSVTAFFDSVAFDDLWKRVVPRSSS</sequence>
<keyword evidence="2" id="KW-1185">Reference proteome</keyword>
<dbReference type="RefSeq" id="WP_113960738.1">
    <property type="nucleotide sequence ID" value="NZ_QNRR01000009.1"/>
</dbReference>
<dbReference type="Proteomes" id="UP000253426">
    <property type="component" value="Unassembled WGS sequence"/>
</dbReference>
<accession>A0A366HD10</accession>
<proteinExistence type="predicted"/>
<evidence type="ECO:0008006" key="3">
    <source>
        <dbReference type="Google" id="ProtNLM"/>
    </source>
</evidence>
<dbReference type="SUPFAM" id="SSF54427">
    <property type="entry name" value="NTF2-like"/>
    <property type="match status" value="1"/>
</dbReference>
<name>A0A366HD10_9BACT</name>
<dbReference type="OrthoDB" id="1450423at2"/>
<dbReference type="Gene3D" id="3.10.450.50">
    <property type="match status" value="1"/>
</dbReference>
<evidence type="ECO:0000313" key="1">
    <source>
        <dbReference type="EMBL" id="RBP39595.1"/>
    </source>
</evidence>
<gene>
    <name evidence="1" type="ORF">DES53_10922</name>
</gene>
<evidence type="ECO:0000313" key="2">
    <source>
        <dbReference type="Proteomes" id="UP000253426"/>
    </source>
</evidence>
<dbReference type="PANTHER" id="PTHR41252:SF1">
    <property type="entry name" value="BLR2505 PROTEIN"/>
    <property type="match status" value="1"/>
</dbReference>
<dbReference type="PANTHER" id="PTHR41252">
    <property type="entry name" value="BLR2505 PROTEIN"/>
    <property type="match status" value="1"/>
</dbReference>
<comment type="caution">
    <text evidence="1">The sequence shown here is derived from an EMBL/GenBank/DDBJ whole genome shotgun (WGS) entry which is preliminary data.</text>
</comment>
<organism evidence="1 2">
    <name type="scientific">Roseimicrobium gellanilyticum</name>
    <dbReference type="NCBI Taxonomy" id="748857"/>
    <lineage>
        <taxon>Bacteria</taxon>
        <taxon>Pseudomonadati</taxon>
        <taxon>Verrucomicrobiota</taxon>
        <taxon>Verrucomicrobiia</taxon>
        <taxon>Verrucomicrobiales</taxon>
        <taxon>Verrucomicrobiaceae</taxon>
        <taxon>Roseimicrobium</taxon>
    </lineage>
</organism>
<dbReference type="EMBL" id="QNRR01000009">
    <property type="protein sequence ID" value="RBP39595.1"/>
    <property type="molecule type" value="Genomic_DNA"/>
</dbReference>
<dbReference type="AlphaFoldDB" id="A0A366HD10"/>